<name>A0A9P3G0E7_9APHY</name>
<dbReference type="Proteomes" id="UP000703269">
    <property type="component" value="Unassembled WGS sequence"/>
</dbReference>
<evidence type="ECO:0000313" key="2">
    <source>
        <dbReference type="Proteomes" id="UP000703269"/>
    </source>
</evidence>
<evidence type="ECO:0000313" key="1">
    <source>
        <dbReference type="EMBL" id="GJE85921.1"/>
    </source>
</evidence>
<dbReference type="AlphaFoldDB" id="A0A9P3G0E7"/>
<organism evidence="1 2">
    <name type="scientific">Phanerochaete sordida</name>
    <dbReference type="NCBI Taxonomy" id="48140"/>
    <lineage>
        <taxon>Eukaryota</taxon>
        <taxon>Fungi</taxon>
        <taxon>Dikarya</taxon>
        <taxon>Basidiomycota</taxon>
        <taxon>Agaricomycotina</taxon>
        <taxon>Agaricomycetes</taxon>
        <taxon>Polyporales</taxon>
        <taxon>Phanerochaetaceae</taxon>
        <taxon>Phanerochaete</taxon>
    </lineage>
</organism>
<gene>
    <name evidence="1" type="ORF">PsYK624_020010</name>
</gene>
<accession>A0A9P3G0E7</accession>
<protein>
    <submittedName>
        <fullName evidence="1">Uncharacterized protein</fullName>
    </submittedName>
</protein>
<sequence>MASDGIQWTKGSSRKGVEFEIGVRAEAAAAGGDAPAPQSHGDDFGMKVQWPVENKWVDLPRDQEKMSGIDRVNVSTQSGSVYDYRFSFVNNQTYDYHFHDETGDSYRVNTYSVGEHFFRFNSKKPTIVYVTGS</sequence>
<reference evidence="1 2" key="1">
    <citation type="submission" date="2021-08" db="EMBL/GenBank/DDBJ databases">
        <title>Draft Genome Sequence of Phanerochaete sordida strain YK-624.</title>
        <authorList>
            <person name="Mori T."/>
            <person name="Dohra H."/>
            <person name="Suzuki T."/>
            <person name="Kawagishi H."/>
            <person name="Hirai H."/>
        </authorList>
    </citation>
    <scope>NUCLEOTIDE SEQUENCE [LARGE SCALE GENOMIC DNA]</scope>
    <source>
        <strain evidence="1 2">YK-624</strain>
    </source>
</reference>
<dbReference type="EMBL" id="BPQB01000003">
    <property type="protein sequence ID" value="GJE85921.1"/>
    <property type="molecule type" value="Genomic_DNA"/>
</dbReference>
<comment type="caution">
    <text evidence="1">The sequence shown here is derived from an EMBL/GenBank/DDBJ whole genome shotgun (WGS) entry which is preliminary data.</text>
</comment>
<proteinExistence type="predicted"/>
<dbReference type="OrthoDB" id="2733590at2759"/>
<keyword evidence="2" id="KW-1185">Reference proteome</keyword>